<dbReference type="InterPro" id="IPR036365">
    <property type="entry name" value="PGBD-like_sf"/>
</dbReference>
<dbReference type="EMBL" id="RJLM01000002">
    <property type="protein sequence ID" value="RWX56223.1"/>
    <property type="molecule type" value="Genomic_DNA"/>
</dbReference>
<dbReference type="Proteomes" id="UP000287563">
    <property type="component" value="Unassembled WGS sequence"/>
</dbReference>
<protein>
    <submittedName>
        <fullName evidence="2">Peptidoglycan-binding domain-containing protein</fullName>
    </submittedName>
</protein>
<dbReference type="SMART" id="SM00644">
    <property type="entry name" value="Ami_2"/>
    <property type="match status" value="1"/>
</dbReference>
<dbReference type="GO" id="GO:0009253">
    <property type="term" value="P:peptidoglycan catabolic process"/>
    <property type="evidence" value="ECO:0007669"/>
    <property type="project" value="InterPro"/>
</dbReference>
<dbReference type="InterPro" id="IPR015510">
    <property type="entry name" value="PGRP"/>
</dbReference>
<dbReference type="GO" id="GO:0008745">
    <property type="term" value="F:N-acetylmuramoyl-L-alanine amidase activity"/>
    <property type="evidence" value="ECO:0007669"/>
    <property type="project" value="InterPro"/>
</dbReference>
<dbReference type="InterPro" id="IPR002477">
    <property type="entry name" value="Peptidoglycan-bd-like"/>
</dbReference>
<dbReference type="InterPro" id="IPR036366">
    <property type="entry name" value="PGBDSf"/>
</dbReference>
<reference evidence="2 3" key="1">
    <citation type="submission" date="2018-11" db="EMBL/GenBank/DDBJ databases">
        <title>Photobacterium sp. BEI247 sp. nov., a marine bacterium isolated from Yongle Blue Hole in the South China Sea.</title>
        <authorList>
            <person name="Wang X."/>
        </authorList>
    </citation>
    <scope>NUCLEOTIDE SEQUENCE [LARGE SCALE GENOMIC DNA]</scope>
    <source>
        <strain evidence="3">BEI247</strain>
    </source>
</reference>
<dbReference type="RefSeq" id="WP_128783310.1">
    <property type="nucleotide sequence ID" value="NZ_RJLM01000002.1"/>
</dbReference>
<dbReference type="Pfam" id="PF01510">
    <property type="entry name" value="Amidase_2"/>
    <property type="match status" value="1"/>
</dbReference>
<keyword evidence="3" id="KW-1185">Reference proteome</keyword>
<dbReference type="PANTHER" id="PTHR11022">
    <property type="entry name" value="PEPTIDOGLYCAN RECOGNITION PROTEIN"/>
    <property type="match status" value="1"/>
</dbReference>
<dbReference type="InterPro" id="IPR002502">
    <property type="entry name" value="Amidase_domain"/>
</dbReference>
<organism evidence="2 3">
    <name type="scientific">Photobacterium chitinilyticum</name>
    <dbReference type="NCBI Taxonomy" id="2485123"/>
    <lineage>
        <taxon>Bacteria</taxon>
        <taxon>Pseudomonadati</taxon>
        <taxon>Pseudomonadota</taxon>
        <taxon>Gammaproteobacteria</taxon>
        <taxon>Vibrionales</taxon>
        <taxon>Vibrionaceae</taxon>
        <taxon>Photobacterium</taxon>
    </lineage>
</organism>
<proteinExistence type="predicted"/>
<gene>
    <name evidence="2" type="ORF">EDI28_08040</name>
</gene>
<dbReference type="SUPFAM" id="SSF55846">
    <property type="entry name" value="N-acetylmuramoyl-L-alanine amidase-like"/>
    <property type="match status" value="1"/>
</dbReference>
<dbReference type="SUPFAM" id="SSF47090">
    <property type="entry name" value="PGBD-like"/>
    <property type="match status" value="1"/>
</dbReference>
<evidence type="ECO:0000259" key="1">
    <source>
        <dbReference type="SMART" id="SM00644"/>
    </source>
</evidence>
<comment type="caution">
    <text evidence="2">The sequence shown here is derived from an EMBL/GenBank/DDBJ whole genome shotgun (WGS) entry which is preliminary data.</text>
</comment>
<feature type="domain" description="N-acetylmuramoyl-L-alanine amidase" evidence="1">
    <location>
        <begin position="1"/>
        <end position="126"/>
    </location>
</feature>
<dbReference type="AlphaFoldDB" id="A0A444JT42"/>
<accession>A0A444JT42</accession>
<dbReference type="Gene3D" id="3.40.80.10">
    <property type="entry name" value="Peptidoglycan recognition protein-like"/>
    <property type="match status" value="1"/>
</dbReference>
<evidence type="ECO:0000313" key="3">
    <source>
        <dbReference type="Proteomes" id="UP000287563"/>
    </source>
</evidence>
<sequence>MTFIKPNRHIEKVFIHCSASDYPQHDNVETMRKWHLERGWQDVGYHYFIRKNGQLDVGRDLEKIPAAQSGHNKNSIAICLHGLKKELFTKKQFESLIDLCKLINKAYEEQIVFRGHREVSDKNCPVFDYQKILGLSNFGEMDFAPNAQPTENPSNIYQETLKLTSRGAAVLALQKLLNQKQQIALVEDGIFGQQTKSAVMAFQEQKNTAIDGIVGPVTWHCLTSND</sequence>
<dbReference type="OrthoDB" id="8754850at2"/>
<dbReference type="InterPro" id="IPR036505">
    <property type="entry name" value="Amidase/PGRP_sf"/>
</dbReference>
<evidence type="ECO:0000313" key="2">
    <source>
        <dbReference type="EMBL" id="RWX56223.1"/>
    </source>
</evidence>
<dbReference type="PANTHER" id="PTHR11022:SF41">
    <property type="entry name" value="PEPTIDOGLYCAN-RECOGNITION PROTEIN LC-RELATED"/>
    <property type="match status" value="1"/>
</dbReference>
<dbReference type="Gene3D" id="1.10.101.10">
    <property type="entry name" value="PGBD-like superfamily/PGBD"/>
    <property type="match status" value="1"/>
</dbReference>
<dbReference type="CDD" id="cd06583">
    <property type="entry name" value="PGRP"/>
    <property type="match status" value="1"/>
</dbReference>
<name>A0A444JT42_9GAMM</name>
<dbReference type="Pfam" id="PF01471">
    <property type="entry name" value="PG_binding_1"/>
    <property type="match status" value="1"/>
</dbReference>